<name>A0ABW6B894_9SPHI</name>
<dbReference type="SUPFAM" id="SSF141072">
    <property type="entry name" value="CalX-like"/>
    <property type="match status" value="1"/>
</dbReference>
<keyword evidence="2" id="KW-1185">Reference proteome</keyword>
<reference evidence="2" key="1">
    <citation type="journal article" date="2019" name="Int. J. Syst. Evol. Microbiol.">
        <title>The Global Catalogue of Microorganisms (GCM) 10K type strain sequencing project: providing services to taxonomists for standard genome sequencing and annotation.</title>
        <authorList>
            <consortium name="The Broad Institute Genomics Platform"/>
            <consortium name="The Broad Institute Genome Sequencing Center for Infectious Disease"/>
            <person name="Wu L."/>
            <person name="Ma J."/>
        </authorList>
    </citation>
    <scope>NUCLEOTIDE SEQUENCE [LARGE SCALE GENOMIC DNA]</scope>
    <source>
        <strain evidence="2">KCTC 22814</strain>
    </source>
</reference>
<evidence type="ECO:0008006" key="3">
    <source>
        <dbReference type="Google" id="ProtNLM"/>
    </source>
</evidence>
<sequence>MKKIQFKFIQLIFGVVLLLVSISCIKNEEILFTDTLVEWDATTFNAKASGKEYALFTRVPVYGAAVNNAQPLITRTSGEIRLRVNLVGPQRSSAIEIPYSVVSAESTAVQGTHYSMAGTVTIPANSSFGEVLVNVLDAGASSGNRILVLQLDGNAEIQPSTRYRQVGLSINQQ</sequence>
<evidence type="ECO:0000313" key="2">
    <source>
        <dbReference type="Proteomes" id="UP001597525"/>
    </source>
</evidence>
<protein>
    <recommendedName>
        <fullName evidence="3">DUF4843 domain-containing protein</fullName>
    </recommendedName>
</protein>
<proteinExistence type="predicted"/>
<comment type="caution">
    <text evidence="1">The sequence shown here is derived from an EMBL/GenBank/DDBJ whole genome shotgun (WGS) entry which is preliminary data.</text>
</comment>
<dbReference type="Proteomes" id="UP001597525">
    <property type="component" value="Unassembled WGS sequence"/>
</dbReference>
<dbReference type="EMBL" id="JBHUPB010000001">
    <property type="protein sequence ID" value="MFD2965775.1"/>
    <property type="molecule type" value="Genomic_DNA"/>
</dbReference>
<dbReference type="Gene3D" id="2.60.40.2030">
    <property type="match status" value="1"/>
</dbReference>
<dbReference type="InterPro" id="IPR038081">
    <property type="entry name" value="CalX-like_sf"/>
</dbReference>
<accession>A0ABW6B894</accession>
<dbReference type="PROSITE" id="PS51257">
    <property type="entry name" value="PROKAR_LIPOPROTEIN"/>
    <property type="match status" value="1"/>
</dbReference>
<evidence type="ECO:0000313" key="1">
    <source>
        <dbReference type="EMBL" id="MFD2965775.1"/>
    </source>
</evidence>
<dbReference type="RefSeq" id="WP_320184655.1">
    <property type="nucleotide sequence ID" value="NZ_CP138332.1"/>
</dbReference>
<organism evidence="1 2">
    <name type="scientific">Sphingobacterium bambusae</name>
    <dbReference type="NCBI Taxonomy" id="662858"/>
    <lineage>
        <taxon>Bacteria</taxon>
        <taxon>Pseudomonadati</taxon>
        <taxon>Bacteroidota</taxon>
        <taxon>Sphingobacteriia</taxon>
        <taxon>Sphingobacteriales</taxon>
        <taxon>Sphingobacteriaceae</taxon>
        <taxon>Sphingobacterium</taxon>
    </lineage>
</organism>
<gene>
    <name evidence="1" type="ORF">ACFS7Y_00120</name>
</gene>